<protein>
    <submittedName>
        <fullName evidence="3">DUF1738 domain-containing protein</fullName>
    </submittedName>
</protein>
<comment type="caution">
    <text evidence="3">The sequence shown here is derived from an EMBL/GenBank/DDBJ whole genome shotgun (WGS) entry which is preliminary data.</text>
</comment>
<evidence type="ECO:0000259" key="2">
    <source>
        <dbReference type="Pfam" id="PF18818"/>
    </source>
</evidence>
<feature type="domain" description="Polyvalent protein metallopeptidase" evidence="2">
    <location>
        <begin position="216"/>
        <end position="321"/>
    </location>
</feature>
<sequence>MQLHSYRHIFVRIKIETIYLLILYIAMKNENPALEKYAELMIEKMKEVHSSNWTKPWFTSRFKGFPQNLTGRSYNNQNKVLLYFICDKYKYKTPIFVTFNQARNEKIQVLKGAKAFPISYYDLIIKDKITGKRITREFYKDLSHAEQEKYKVIPFLKYYNVFNLDQTNYSEVYPEKWNALIKEFGLNINSGNNFRNALLDSVIEKQTWLCPITLKEQDGAFYSPSKDSITLPERYQFIDGKEFYYTALHEMAHSTGHPERLARIFGPFGSAEYAREELIAELSAAVAGRDLGMAVTPRKENAQYLDGWCSRISSDPRFIMTVLNDVNKAVTSLEEGIGLNREHENSTEKQNQIPVMTEDEYLTSKGYENPFYSVPTTHKGNLRTQHQQNLLSSISITRSNKYEAERNVLKEEYRAMLGRGEIRQPTKTERIIKAANGHPNLESTQAARRMAMAMGINWKSEKNGLPVIHHYYYDQHGQLHTQFYWKDEMQDRMVWKSGNDYILCTGSRSGGDYTEHILPTKEILRIKELNTVELQSSGCRSLLNDSSGEFYIKDKSAGKIEPLTASNIDLGKQPPEAIKKLLSGQQTEMSTQSGATRIMRLSKSPIGWTLKTEKQSLNAIDNAIEI</sequence>
<dbReference type="EMBL" id="QRTH01000015">
    <property type="protein sequence ID" value="RGQ47517.1"/>
    <property type="molecule type" value="Genomic_DNA"/>
</dbReference>
<name>A0A412B4Y4_BACUN</name>
<gene>
    <name evidence="3" type="ORF">DWY92_19045</name>
</gene>
<evidence type="ECO:0000259" key="1">
    <source>
        <dbReference type="Pfam" id="PF08401"/>
    </source>
</evidence>
<reference evidence="3 4" key="1">
    <citation type="submission" date="2018-08" db="EMBL/GenBank/DDBJ databases">
        <title>A genome reference for cultivated species of the human gut microbiota.</title>
        <authorList>
            <person name="Zou Y."/>
            <person name="Xue W."/>
            <person name="Luo G."/>
        </authorList>
    </citation>
    <scope>NUCLEOTIDE SEQUENCE [LARGE SCALE GENOMIC DNA]</scope>
    <source>
        <strain evidence="3 4">AF28-11</strain>
    </source>
</reference>
<evidence type="ECO:0000313" key="4">
    <source>
        <dbReference type="Proteomes" id="UP000283680"/>
    </source>
</evidence>
<organism evidence="3 4">
    <name type="scientific">Bacteroides uniformis</name>
    <dbReference type="NCBI Taxonomy" id="820"/>
    <lineage>
        <taxon>Bacteria</taxon>
        <taxon>Pseudomonadati</taxon>
        <taxon>Bacteroidota</taxon>
        <taxon>Bacteroidia</taxon>
        <taxon>Bacteroidales</taxon>
        <taxon>Bacteroidaceae</taxon>
        <taxon>Bacteroides</taxon>
    </lineage>
</organism>
<evidence type="ECO:0000313" key="3">
    <source>
        <dbReference type="EMBL" id="RGQ47517.1"/>
    </source>
</evidence>
<dbReference type="InterPro" id="IPR013610">
    <property type="entry name" value="ArdC_N"/>
</dbReference>
<dbReference type="GO" id="GO:0003697">
    <property type="term" value="F:single-stranded DNA binding"/>
    <property type="evidence" value="ECO:0007669"/>
    <property type="project" value="InterPro"/>
</dbReference>
<dbReference type="AlphaFoldDB" id="A0A412B4Y4"/>
<dbReference type="Pfam" id="PF18818">
    <property type="entry name" value="MPTase-PolyVal"/>
    <property type="match status" value="1"/>
</dbReference>
<dbReference type="InterPro" id="IPR041459">
    <property type="entry name" value="MPTase-PolyVal"/>
</dbReference>
<dbReference type="Proteomes" id="UP000283680">
    <property type="component" value="Unassembled WGS sequence"/>
</dbReference>
<dbReference type="Pfam" id="PF08401">
    <property type="entry name" value="ArdcN"/>
    <property type="match status" value="1"/>
</dbReference>
<accession>A0A412B4Y4</accession>
<feature type="domain" description="N-terminal" evidence="1">
    <location>
        <begin position="35"/>
        <end position="162"/>
    </location>
</feature>
<proteinExistence type="predicted"/>